<dbReference type="GO" id="GO:0016491">
    <property type="term" value="F:oxidoreductase activity"/>
    <property type="evidence" value="ECO:0007669"/>
    <property type="project" value="UniProtKB-KW"/>
</dbReference>
<sequence>MSFDPVIPTIDLSSDPPEKQAQTIKDALGSVGFFAVLNGGPKVEDIDALFAYSEDFFSLPMEEKEKYLAGSSGSGYTKLLSQALGEGKRDHKETFSYGKYCGIKEQAMPYPFSSLDEIALQTIRRFYKDCHEVSEKLMELFAQVLELPEDHFKQSHSFGLNTAMSLIHYPSLDVEGKKQLSEKDIRAGAHQDWGTLTLLFQSTNPFLPAQPGLEVHLPKSAIYKTQDFSPNLTTQPKSDDPNSASTNLDYASHRSNLNSDEYEWYPAPVPPRGGFLVNVGLAMEFWSSGIYKATLHRVLFPNSPSSHSEKEQDEEEEAGLVDRYSLAFFVQPDDNVELNPILPGGKIDYTKKAITSGELFNTKLKESMDRSKNIPIPDKSE</sequence>
<keyword evidence="1" id="KW-0408">Iron</keyword>
<dbReference type="SUPFAM" id="SSF51197">
    <property type="entry name" value="Clavaminate synthase-like"/>
    <property type="match status" value="1"/>
</dbReference>
<dbReference type="AlphaFoldDB" id="A0AAX4KNG8"/>
<dbReference type="EMBL" id="CP144089">
    <property type="protein sequence ID" value="WWD08015.1"/>
    <property type="molecule type" value="Genomic_DNA"/>
</dbReference>
<protein>
    <recommendedName>
        <fullName evidence="3">Fe2OG dioxygenase domain-containing protein</fullName>
    </recommendedName>
</protein>
<dbReference type="Gene3D" id="2.60.120.330">
    <property type="entry name" value="B-lactam Antibiotic, Isopenicillin N Synthase, Chain"/>
    <property type="match status" value="1"/>
</dbReference>
<evidence type="ECO:0000313" key="4">
    <source>
        <dbReference type="EMBL" id="WWD08015.1"/>
    </source>
</evidence>
<dbReference type="Pfam" id="PF14226">
    <property type="entry name" value="DIOX_N"/>
    <property type="match status" value="1"/>
</dbReference>
<keyword evidence="1" id="KW-0560">Oxidoreductase</keyword>
<organism evidence="4 5">
    <name type="scientific">Kwoniella europaea PYCC6329</name>
    <dbReference type="NCBI Taxonomy" id="1423913"/>
    <lineage>
        <taxon>Eukaryota</taxon>
        <taxon>Fungi</taxon>
        <taxon>Dikarya</taxon>
        <taxon>Basidiomycota</taxon>
        <taxon>Agaricomycotina</taxon>
        <taxon>Tremellomycetes</taxon>
        <taxon>Tremellales</taxon>
        <taxon>Cryptococcaceae</taxon>
        <taxon>Kwoniella</taxon>
    </lineage>
</organism>
<evidence type="ECO:0000313" key="5">
    <source>
        <dbReference type="Proteomes" id="UP001358614"/>
    </source>
</evidence>
<dbReference type="GeneID" id="91104926"/>
<evidence type="ECO:0000259" key="3">
    <source>
        <dbReference type="PROSITE" id="PS51471"/>
    </source>
</evidence>
<feature type="region of interest" description="Disordered" evidence="2">
    <location>
        <begin position="229"/>
        <end position="250"/>
    </location>
</feature>
<dbReference type="GO" id="GO:0046872">
    <property type="term" value="F:metal ion binding"/>
    <property type="evidence" value="ECO:0007669"/>
    <property type="project" value="UniProtKB-KW"/>
</dbReference>
<gene>
    <name evidence="4" type="ORF">V865_006125</name>
</gene>
<dbReference type="InterPro" id="IPR044861">
    <property type="entry name" value="IPNS-like_FE2OG_OXY"/>
</dbReference>
<accession>A0AAX4KNG8</accession>
<dbReference type="PROSITE" id="PS51471">
    <property type="entry name" value="FE2OG_OXY"/>
    <property type="match status" value="1"/>
</dbReference>
<dbReference type="InterPro" id="IPR005123">
    <property type="entry name" value="Oxoglu/Fe-dep_dioxygenase_dom"/>
</dbReference>
<keyword evidence="5" id="KW-1185">Reference proteome</keyword>
<dbReference type="InterPro" id="IPR026992">
    <property type="entry name" value="DIOX_N"/>
</dbReference>
<name>A0AAX4KNG8_9TREE</name>
<dbReference type="InterPro" id="IPR027443">
    <property type="entry name" value="IPNS-like_sf"/>
</dbReference>
<dbReference type="KEGG" id="ker:91104926"/>
<evidence type="ECO:0000256" key="2">
    <source>
        <dbReference type="SAM" id="MobiDB-lite"/>
    </source>
</evidence>
<proteinExistence type="inferred from homology"/>
<dbReference type="RefSeq" id="XP_066085982.1">
    <property type="nucleotide sequence ID" value="XM_066229885.1"/>
</dbReference>
<dbReference type="Proteomes" id="UP001358614">
    <property type="component" value="Chromosome 1"/>
</dbReference>
<dbReference type="PANTHER" id="PTHR47990">
    <property type="entry name" value="2-OXOGLUTARATE (2OG) AND FE(II)-DEPENDENT OXYGENASE SUPERFAMILY PROTEIN-RELATED"/>
    <property type="match status" value="1"/>
</dbReference>
<dbReference type="Pfam" id="PF03171">
    <property type="entry name" value="2OG-FeII_Oxy"/>
    <property type="match status" value="1"/>
</dbReference>
<feature type="domain" description="Fe2OG dioxygenase" evidence="3">
    <location>
        <begin position="159"/>
        <end position="332"/>
    </location>
</feature>
<comment type="similarity">
    <text evidence="1">Belongs to the iron/ascorbate-dependent oxidoreductase family.</text>
</comment>
<keyword evidence="1" id="KW-0479">Metal-binding</keyword>
<evidence type="ECO:0000256" key="1">
    <source>
        <dbReference type="RuleBase" id="RU003682"/>
    </source>
</evidence>
<dbReference type="InterPro" id="IPR050231">
    <property type="entry name" value="Iron_ascorbate_oxido_reductase"/>
</dbReference>
<reference evidence="4 5" key="1">
    <citation type="submission" date="2024-01" db="EMBL/GenBank/DDBJ databases">
        <title>Comparative genomics of Cryptococcus and Kwoniella reveals pathogenesis evolution and contrasting modes of karyotype evolution via chromosome fusion or intercentromeric recombination.</title>
        <authorList>
            <person name="Coelho M.A."/>
            <person name="David-Palma M."/>
            <person name="Shea T."/>
            <person name="Bowers K."/>
            <person name="McGinley-Smith S."/>
            <person name="Mohammad A.W."/>
            <person name="Gnirke A."/>
            <person name="Yurkov A.M."/>
            <person name="Nowrousian M."/>
            <person name="Sun S."/>
            <person name="Cuomo C.A."/>
            <person name="Heitman J."/>
        </authorList>
    </citation>
    <scope>NUCLEOTIDE SEQUENCE [LARGE SCALE GENOMIC DNA]</scope>
    <source>
        <strain evidence="4 5">PYCC6329</strain>
    </source>
</reference>